<dbReference type="Proteomes" id="UP000182306">
    <property type="component" value="Plasmid C"/>
</dbReference>
<protein>
    <recommendedName>
        <fullName evidence="4">Exopeptide</fullName>
    </recommendedName>
</protein>
<evidence type="ECO:0000313" key="3">
    <source>
        <dbReference type="Proteomes" id="UP000182306"/>
    </source>
</evidence>
<feature type="transmembrane region" description="Helical" evidence="1">
    <location>
        <begin position="6"/>
        <end position="25"/>
    </location>
</feature>
<keyword evidence="2" id="KW-0614">Plasmid</keyword>
<evidence type="ECO:0000256" key="1">
    <source>
        <dbReference type="SAM" id="Phobius"/>
    </source>
</evidence>
<reference evidence="2 3" key="1">
    <citation type="submission" date="2015-10" db="EMBL/GenBank/DDBJ databases">
        <title>Genomic differences between typical nodule nitrogen-fixing rhizobial strains and those coming from bean seeds.</title>
        <authorList>
            <person name="Peralta H."/>
            <person name="Aguilar-Vera A."/>
            <person name="Diaz R."/>
            <person name="Mora Y."/>
            <person name="Martinez-Batallar G."/>
            <person name="Salazar E."/>
            <person name="Vargas-Lagunas C."/>
            <person name="Encarnacion S."/>
            <person name="Girard L."/>
            <person name="Mora J."/>
        </authorList>
    </citation>
    <scope>NUCLEOTIDE SEQUENCE [LARGE SCALE GENOMIC DNA]</scope>
    <source>
        <strain evidence="2 3">CFNEI 73</strain>
        <plasmid evidence="2 3">C</plasmid>
    </source>
</reference>
<gene>
    <name evidence="2" type="ORF">SAMCFNEI73_pC1116</name>
</gene>
<keyword evidence="1" id="KW-1133">Transmembrane helix</keyword>
<name>A0A1L3LXL7_9HYPH</name>
<keyword evidence="1" id="KW-0812">Transmembrane</keyword>
<accession>A0A1L3LXL7</accession>
<organism evidence="2 3">
    <name type="scientific">Sinorhizobium americanum</name>
    <dbReference type="NCBI Taxonomy" id="194963"/>
    <lineage>
        <taxon>Bacteria</taxon>
        <taxon>Pseudomonadati</taxon>
        <taxon>Pseudomonadota</taxon>
        <taxon>Alphaproteobacteria</taxon>
        <taxon>Hyphomicrobiales</taxon>
        <taxon>Rhizobiaceae</taxon>
        <taxon>Sinorhizobium/Ensifer group</taxon>
        <taxon>Sinorhizobium</taxon>
    </lineage>
</organism>
<keyword evidence="1" id="KW-0472">Membrane</keyword>
<sequence length="45" mass="4871">MDKAGIAFMALILVLVSLVMSILAVDRTEVEAPPNRAALVPTNYR</sequence>
<dbReference type="AlphaFoldDB" id="A0A1L3LXL7"/>
<evidence type="ECO:0008006" key="4">
    <source>
        <dbReference type="Google" id="ProtNLM"/>
    </source>
</evidence>
<geneLocation type="plasmid" evidence="2 3">
    <name>C</name>
</geneLocation>
<proteinExistence type="predicted"/>
<evidence type="ECO:0000313" key="2">
    <source>
        <dbReference type="EMBL" id="APG94828.1"/>
    </source>
</evidence>
<dbReference type="RefSeq" id="WP_153045282.1">
    <property type="nucleotide sequence ID" value="NZ_CP013110.1"/>
</dbReference>
<keyword evidence="3" id="KW-1185">Reference proteome</keyword>
<dbReference type="EMBL" id="CP013110">
    <property type="protein sequence ID" value="APG94828.1"/>
    <property type="molecule type" value="Genomic_DNA"/>
</dbReference>
<dbReference type="KEGG" id="same:SAMCFNEI73_pC1116"/>